<name>A0ACC0B5T7_CATRO</name>
<evidence type="ECO:0000313" key="2">
    <source>
        <dbReference type="Proteomes" id="UP001060085"/>
    </source>
</evidence>
<gene>
    <name evidence="1" type="ORF">M9H77_17845</name>
</gene>
<accession>A0ACC0B5T7</accession>
<organism evidence="1 2">
    <name type="scientific">Catharanthus roseus</name>
    <name type="common">Madagascar periwinkle</name>
    <name type="synonym">Vinca rosea</name>
    <dbReference type="NCBI Taxonomy" id="4058"/>
    <lineage>
        <taxon>Eukaryota</taxon>
        <taxon>Viridiplantae</taxon>
        <taxon>Streptophyta</taxon>
        <taxon>Embryophyta</taxon>
        <taxon>Tracheophyta</taxon>
        <taxon>Spermatophyta</taxon>
        <taxon>Magnoliopsida</taxon>
        <taxon>eudicotyledons</taxon>
        <taxon>Gunneridae</taxon>
        <taxon>Pentapetalae</taxon>
        <taxon>asterids</taxon>
        <taxon>lamiids</taxon>
        <taxon>Gentianales</taxon>
        <taxon>Apocynaceae</taxon>
        <taxon>Rauvolfioideae</taxon>
        <taxon>Vinceae</taxon>
        <taxon>Catharanthinae</taxon>
        <taxon>Catharanthus</taxon>
    </lineage>
</organism>
<evidence type="ECO:0000313" key="1">
    <source>
        <dbReference type="EMBL" id="KAI5667992.1"/>
    </source>
</evidence>
<dbReference type="Proteomes" id="UP001060085">
    <property type="component" value="Linkage Group LG04"/>
</dbReference>
<comment type="caution">
    <text evidence="1">The sequence shown here is derived from an EMBL/GenBank/DDBJ whole genome shotgun (WGS) entry which is preliminary data.</text>
</comment>
<reference evidence="2" key="1">
    <citation type="journal article" date="2023" name="Nat. Plants">
        <title>Single-cell RNA sequencing provides a high-resolution roadmap for understanding the multicellular compartmentation of specialized metabolism.</title>
        <authorList>
            <person name="Sun S."/>
            <person name="Shen X."/>
            <person name="Li Y."/>
            <person name="Li Y."/>
            <person name="Wang S."/>
            <person name="Li R."/>
            <person name="Zhang H."/>
            <person name="Shen G."/>
            <person name="Guo B."/>
            <person name="Wei J."/>
            <person name="Xu J."/>
            <person name="St-Pierre B."/>
            <person name="Chen S."/>
            <person name="Sun C."/>
        </authorList>
    </citation>
    <scope>NUCLEOTIDE SEQUENCE [LARGE SCALE GENOMIC DNA]</scope>
</reference>
<proteinExistence type="predicted"/>
<protein>
    <submittedName>
        <fullName evidence="1">Uncharacterized protein</fullName>
    </submittedName>
</protein>
<keyword evidence="2" id="KW-1185">Reference proteome</keyword>
<sequence length="353" mass="39215">MSVDPRKILPNPDHPHYAPLPPLSINILLALGYRRVVPMHFWTGLTYTGLPSIEQLYPRLINICVDLFSREEYMQYLLSATLASGLSIDVALSLVFPENNLLASTLVVSPATSAQFASQGLKWIFSSTHDTEEGTERGMVTGTDLEHKNRQQNALGMQILPKVLAPGSFFALLGTYLSQLIKLGHLFRLLTLPKVVGQWVCNYWVASVVDTYFRANTYATQLQKEIAQLQELKGELIASKDITLRRYKEQDERIQALEAQLKKKEAIEVGLCTHLEAVGIERVKTESILEAKAEELAHTTERIPKLEAKVASDNTVDGWTAAAGVLKKLHIYEAQKTDATNVISVEADPPVAP</sequence>
<dbReference type="EMBL" id="CM044704">
    <property type="protein sequence ID" value="KAI5667992.1"/>
    <property type="molecule type" value="Genomic_DNA"/>
</dbReference>